<comment type="caution">
    <text evidence="7">The sequence shown here is derived from an EMBL/GenBank/DDBJ whole genome shotgun (WGS) entry which is preliminary data.</text>
</comment>
<dbReference type="InterPro" id="IPR051533">
    <property type="entry name" value="WaaL-like"/>
</dbReference>
<dbReference type="Proteomes" id="UP000002943">
    <property type="component" value="Unassembled WGS sequence"/>
</dbReference>
<feature type="transmembrane region" description="Helical" evidence="5">
    <location>
        <begin position="61"/>
        <end position="79"/>
    </location>
</feature>
<keyword evidence="3 5" id="KW-1133">Transmembrane helix</keyword>
<dbReference type="PANTHER" id="PTHR37422">
    <property type="entry name" value="TEICHURONIC ACID BIOSYNTHESIS PROTEIN TUAE"/>
    <property type="match status" value="1"/>
</dbReference>
<dbReference type="OrthoDB" id="8576060at2"/>
<evidence type="ECO:0000259" key="6">
    <source>
        <dbReference type="Pfam" id="PF04932"/>
    </source>
</evidence>
<feature type="transmembrane region" description="Helical" evidence="5">
    <location>
        <begin position="30"/>
        <end position="49"/>
    </location>
</feature>
<dbReference type="GO" id="GO:0016874">
    <property type="term" value="F:ligase activity"/>
    <property type="evidence" value="ECO:0007669"/>
    <property type="project" value="UniProtKB-KW"/>
</dbReference>
<feature type="transmembrane region" description="Helical" evidence="5">
    <location>
        <begin position="326"/>
        <end position="348"/>
    </location>
</feature>
<dbReference type="InterPro" id="IPR007016">
    <property type="entry name" value="O-antigen_ligase-rel_domated"/>
</dbReference>
<accession>E3BJ51</accession>
<feature type="transmembrane region" description="Helical" evidence="5">
    <location>
        <begin position="150"/>
        <end position="168"/>
    </location>
</feature>
<dbReference type="STRING" id="796620.VIBC2010_20205"/>
<keyword evidence="4 5" id="KW-0472">Membrane</keyword>
<dbReference type="Pfam" id="PF04932">
    <property type="entry name" value="Wzy_C"/>
    <property type="match status" value="1"/>
</dbReference>
<gene>
    <name evidence="7" type="ORF">VIBC2010_20205</name>
</gene>
<evidence type="ECO:0000313" key="7">
    <source>
        <dbReference type="EMBL" id="EFP96977.1"/>
    </source>
</evidence>
<dbReference type="RefSeq" id="WP_009601047.1">
    <property type="nucleotide sequence ID" value="NZ_AEIU01000068.1"/>
</dbReference>
<evidence type="ECO:0000256" key="1">
    <source>
        <dbReference type="ARBA" id="ARBA00004141"/>
    </source>
</evidence>
<evidence type="ECO:0000256" key="2">
    <source>
        <dbReference type="ARBA" id="ARBA00022692"/>
    </source>
</evidence>
<feature type="transmembrane region" description="Helical" evidence="5">
    <location>
        <begin position="118"/>
        <end position="138"/>
    </location>
</feature>
<dbReference type="GO" id="GO:0016020">
    <property type="term" value="C:membrane"/>
    <property type="evidence" value="ECO:0007669"/>
    <property type="project" value="UniProtKB-SubCell"/>
</dbReference>
<feature type="transmembrane region" description="Helical" evidence="5">
    <location>
        <begin position="85"/>
        <end position="106"/>
    </location>
</feature>
<dbReference type="PANTHER" id="PTHR37422:SF17">
    <property type="entry name" value="O-ANTIGEN LIGASE"/>
    <property type="match status" value="1"/>
</dbReference>
<keyword evidence="7" id="KW-0436">Ligase</keyword>
<feature type="domain" description="O-antigen ligase-related" evidence="6">
    <location>
        <begin position="180"/>
        <end position="338"/>
    </location>
</feature>
<keyword evidence="8" id="KW-1185">Reference proteome</keyword>
<feature type="transmembrane region" description="Helical" evidence="5">
    <location>
        <begin position="220"/>
        <end position="238"/>
    </location>
</feature>
<evidence type="ECO:0000256" key="4">
    <source>
        <dbReference type="ARBA" id="ARBA00023136"/>
    </source>
</evidence>
<dbReference type="EMBL" id="AEIU01000068">
    <property type="protein sequence ID" value="EFP96977.1"/>
    <property type="molecule type" value="Genomic_DNA"/>
</dbReference>
<evidence type="ECO:0000313" key="8">
    <source>
        <dbReference type="Proteomes" id="UP000002943"/>
    </source>
</evidence>
<evidence type="ECO:0000256" key="3">
    <source>
        <dbReference type="ARBA" id="ARBA00022989"/>
    </source>
</evidence>
<dbReference type="eggNOG" id="COG3307">
    <property type="taxonomic scope" value="Bacteria"/>
</dbReference>
<sequence length="416" mass="46431">MLNTYQSFYTKVVCWSCLLIPTLLLTTPNASVVIIGFITIASIGYLLSNGCKIQLQRFDKIVIFCLAWYFIGSIPITIYDGDTGRYFQGGVRLLAAIPVYLALIDLFKKKSIPIRKYLEIGVILGSLGAFALACYQFYFLRMPRVDGFLFSINFGYLACSLAFLALSLSIKSNNKLWLAAAFFLSAVSAVLTFTRGAIFAIPLLLILFPIFQLKSINPKFLVAAIVAFLSICILSYQYSSNVKNRIDYTVTEFSNIANGHINRAASSGDRLQYWFGATEAFKKSPVFGLSFRERQELNHQLFLEGKLGERASKVQRGHAHSQYFELIASNGILGIVTIMTSLFIPLILMIRHYRETSSDWAFSGSVFVSGFIIFGLTEVLLTANLIGFFYGFMLSIFFAQISVERHAANIKSTGLS</sequence>
<dbReference type="AlphaFoldDB" id="E3BJ51"/>
<keyword evidence="2 5" id="KW-0812">Transmembrane</keyword>
<feature type="transmembrane region" description="Helical" evidence="5">
    <location>
        <begin position="7"/>
        <end position="24"/>
    </location>
</feature>
<evidence type="ECO:0000256" key="5">
    <source>
        <dbReference type="SAM" id="Phobius"/>
    </source>
</evidence>
<organism evidence="7 8">
    <name type="scientific">Vibrio caribbeanicus ATCC BAA-2122</name>
    <dbReference type="NCBI Taxonomy" id="796620"/>
    <lineage>
        <taxon>Bacteria</taxon>
        <taxon>Pseudomonadati</taxon>
        <taxon>Pseudomonadota</taxon>
        <taxon>Gammaproteobacteria</taxon>
        <taxon>Vibrionales</taxon>
        <taxon>Vibrionaceae</taxon>
        <taxon>Vibrio</taxon>
    </lineage>
</organism>
<proteinExistence type="predicted"/>
<comment type="subcellular location">
    <subcellularLocation>
        <location evidence="1">Membrane</location>
        <topology evidence="1">Multi-pass membrane protein</topology>
    </subcellularLocation>
</comment>
<name>E3BJ51_9VIBR</name>
<reference evidence="7 8" key="1">
    <citation type="journal article" date="2012" name="Int. J. Syst. Evol. Microbiol.">
        <title>Vibrio caribbeanicus sp. nov., isolated from the marine sponge Scleritoderma cyanea.</title>
        <authorList>
            <person name="Hoffmann M."/>
            <person name="Monday S.R."/>
            <person name="Allard M.W."/>
            <person name="Strain E.A."/>
            <person name="Whittaker P."/>
            <person name="Naum M."/>
            <person name="McCarthy P.J."/>
            <person name="Lopez J.V."/>
            <person name="Fischer M."/>
            <person name="Brown E.W."/>
        </authorList>
    </citation>
    <scope>NUCLEOTIDE SEQUENCE [LARGE SCALE GENOMIC DNA]</scope>
    <source>
        <strain evidence="7 8">ATCC BAA-2122</strain>
    </source>
</reference>
<protein>
    <submittedName>
        <fullName evidence="7">O-antigen ligase</fullName>
    </submittedName>
</protein>
<feature type="transmembrane region" description="Helical" evidence="5">
    <location>
        <begin position="175"/>
        <end position="191"/>
    </location>
</feature>